<evidence type="ECO:0000256" key="1">
    <source>
        <dbReference type="ARBA" id="ARBA00022801"/>
    </source>
</evidence>
<dbReference type="PANTHER" id="PTHR43674">
    <property type="entry name" value="NITRILASE C965.09-RELATED"/>
    <property type="match status" value="1"/>
</dbReference>
<dbReference type="Gene3D" id="3.60.110.10">
    <property type="entry name" value="Carbon-nitrogen hydrolase"/>
    <property type="match status" value="1"/>
</dbReference>
<dbReference type="PROSITE" id="PS50263">
    <property type="entry name" value="CN_HYDROLASE"/>
    <property type="match status" value="1"/>
</dbReference>
<name>A0A1I2E136_9FIRM</name>
<dbReference type="InterPro" id="IPR050345">
    <property type="entry name" value="Aliph_Amidase/BUP"/>
</dbReference>
<dbReference type="GO" id="GO:0033388">
    <property type="term" value="P:putrescine biosynthetic process from arginine"/>
    <property type="evidence" value="ECO:0007669"/>
    <property type="project" value="TreeGrafter"/>
</dbReference>
<dbReference type="AlphaFoldDB" id="A0A1I2E136"/>
<keyword evidence="1 3" id="KW-0378">Hydrolase</keyword>
<proteinExistence type="predicted"/>
<sequence>MKIKVAAIQMNCELANVDANLAKAEALLKEAVEKGAKWVIFPELFNTAYWIPKQDVELAEDIPDGRTTQWMIEQAKKYQILVSGCILATTPNKGIITDTALTVNENGVMGTYDKVHLWDNEELRFQNGCKVPAPINYGDLHIGMQICYEIGFPDISRLMVLKGANVIIYPAAFGRARYYVWDIQSKARALENGIYVIAVNRAGVDDNTVFLGGHSRIVAPNGEVLCEAGRDEDAVLVAEIDIDKCTEARRTVPYLRDLNKALVKSEWEKI</sequence>
<dbReference type="EMBL" id="FONL01000027">
    <property type="protein sequence ID" value="SFE86409.1"/>
    <property type="molecule type" value="Genomic_DNA"/>
</dbReference>
<dbReference type="OrthoDB" id="9811121at2"/>
<protein>
    <submittedName>
        <fullName evidence="3">Predicted amidohydrolase</fullName>
    </submittedName>
</protein>
<dbReference type="Pfam" id="PF00795">
    <property type="entry name" value="CN_hydrolase"/>
    <property type="match status" value="1"/>
</dbReference>
<dbReference type="InterPro" id="IPR003010">
    <property type="entry name" value="C-N_Hydrolase"/>
</dbReference>
<keyword evidence="4" id="KW-1185">Reference proteome</keyword>
<organism evidence="3 4">
    <name type="scientific">Succiniclasticum ruminis DSM 9236</name>
    <dbReference type="NCBI Taxonomy" id="1123323"/>
    <lineage>
        <taxon>Bacteria</taxon>
        <taxon>Bacillati</taxon>
        <taxon>Bacillota</taxon>
        <taxon>Negativicutes</taxon>
        <taxon>Acidaminococcales</taxon>
        <taxon>Acidaminococcaceae</taxon>
        <taxon>Succiniclasticum</taxon>
    </lineage>
</organism>
<evidence type="ECO:0000259" key="2">
    <source>
        <dbReference type="PROSITE" id="PS50263"/>
    </source>
</evidence>
<dbReference type="SUPFAM" id="SSF56317">
    <property type="entry name" value="Carbon-nitrogen hydrolase"/>
    <property type="match status" value="1"/>
</dbReference>
<dbReference type="RefSeq" id="WP_093914291.1">
    <property type="nucleotide sequence ID" value="NZ_FONL01000027.1"/>
</dbReference>
<evidence type="ECO:0000313" key="4">
    <source>
        <dbReference type="Proteomes" id="UP000198896"/>
    </source>
</evidence>
<reference evidence="3 4" key="1">
    <citation type="submission" date="2016-10" db="EMBL/GenBank/DDBJ databases">
        <authorList>
            <person name="de Groot N.N."/>
        </authorList>
    </citation>
    <scope>NUCLEOTIDE SEQUENCE [LARGE SCALE GENOMIC DNA]</scope>
    <source>
        <strain evidence="3 4">DSM 9236</strain>
    </source>
</reference>
<evidence type="ECO:0000313" key="3">
    <source>
        <dbReference type="EMBL" id="SFE86409.1"/>
    </source>
</evidence>
<accession>A0A1I2E136</accession>
<dbReference type="GO" id="GO:0050126">
    <property type="term" value="F:N-carbamoylputrescine amidase activity"/>
    <property type="evidence" value="ECO:0007669"/>
    <property type="project" value="TreeGrafter"/>
</dbReference>
<dbReference type="Proteomes" id="UP000198896">
    <property type="component" value="Unassembled WGS sequence"/>
</dbReference>
<dbReference type="CDD" id="cd07197">
    <property type="entry name" value="nitrilase"/>
    <property type="match status" value="1"/>
</dbReference>
<dbReference type="InterPro" id="IPR036526">
    <property type="entry name" value="C-N_Hydrolase_sf"/>
</dbReference>
<dbReference type="PANTHER" id="PTHR43674:SF2">
    <property type="entry name" value="BETA-UREIDOPROPIONASE"/>
    <property type="match status" value="1"/>
</dbReference>
<feature type="domain" description="CN hydrolase" evidence="2">
    <location>
        <begin position="3"/>
        <end position="242"/>
    </location>
</feature>
<dbReference type="STRING" id="1123323.SAMN05216245_1276"/>
<gene>
    <name evidence="3" type="ORF">SAMN05216245_1276</name>
</gene>